<evidence type="ECO:0000313" key="1">
    <source>
        <dbReference type="EMBL" id="APH02042.1"/>
    </source>
</evidence>
<evidence type="ECO:0000313" key="2">
    <source>
        <dbReference type="EMBL" id="QOK21978.1"/>
    </source>
</evidence>
<evidence type="ECO:0000313" key="3">
    <source>
        <dbReference type="Proteomes" id="UP000182938"/>
    </source>
</evidence>
<organism evidence="1 3">
    <name type="scientific">Janibacter indicus</name>
    <dbReference type="NCBI Taxonomy" id="857417"/>
    <lineage>
        <taxon>Bacteria</taxon>
        <taxon>Bacillati</taxon>
        <taxon>Actinomycetota</taxon>
        <taxon>Actinomycetes</taxon>
        <taxon>Micrococcales</taxon>
        <taxon>Intrasporangiaceae</taxon>
        <taxon>Janibacter</taxon>
    </lineage>
</organism>
<proteinExistence type="predicted"/>
<accession>A0A1L3MI95</accession>
<dbReference type="KEGG" id="jte:ASJ30_11345"/>
<sequence length="97" mass="10571">MTGPGPTQQLVLDAMSQDGEVDARWESGRLVFTGPGEDRATWTVSDHDLARAWVDSRRGSRAAYGRKVAGGFVLESIYTTLALRRDVGLPGTWDFTG</sequence>
<dbReference type="EMBL" id="CP062789">
    <property type="protein sequence ID" value="QOK21978.1"/>
    <property type="molecule type" value="Genomic_DNA"/>
</dbReference>
<evidence type="ECO:0000313" key="4">
    <source>
        <dbReference type="Proteomes" id="UP000593998"/>
    </source>
</evidence>
<dbReference type="Proteomes" id="UP000593998">
    <property type="component" value="Chromosome"/>
</dbReference>
<reference evidence="1 3" key="1">
    <citation type="submission" date="2015-11" db="EMBL/GenBank/DDBJ databases">
        <authorList>
            <person name="Zhang Y."/>
            <person name="Guo Z."/>
        </authorList>
    </citation>
    <scope>NUCLEOTIDE SEQUENCE [LARGE SCALE GENOMIC DNA]</scope>
    <source>
        <strain evidence="1 3">YFY001</strain>
    </source>
</reference>
<dbReference type="RefSeq" id="WP_072625199.1">
    <property type="nucleotide sequence ID" value="NZ_CP013290.1"/>
</dbReference>
<dbReference type="AlphaFoldDB" id="A0A1L3MI95"/>
<protein>
    <submittedName>
        <fullName evidence="1">Uncharacterized protein</fullName>
    </submittedName>
</protein>
<gene>
    <name evidence="1" type="ORF">ASJ30_11345</name>
    <name evidence="2" type="ORF">IGS73_12790</name>
</gene>
<name>A0A1L3MI95_9MICO</name>
<dbReference type="EMBL" id="CP013290">
    <property type="protein sequence ID" value="APH02042.1"/>
    <property type="molecule type" value="Genomic_DNA"/>
</dbReference>
<dbReference type="Proteomes" id="UP000182938">
    <property type="component" value="Chromosome"/>
</dbReference>
<reference evidence="2 4" key="2">
    <citation type="submission" date="2020-10" db="EMBL/GenBank/DDBJ databases">
        <title>Janibacter indicus TT2 genome sequence.</title>
        <authorList>
            <person name="Lee K."/>
            <person name="Ganzorig M."/>
        </authorList>
    </citation>
    <scope>NUCLEOTIDE SEQUENCE [LARGE SCALE GENOMIC DNA]</scope>
    <source>
        <strain evidence="2 4">TT2</strain>
    </source>
</reference>
<keyword evidence="3" id="KW-1185">Reference proteome</keyword>